<dbReference type="KEGG" id="apoc:APORC_0432"/>
<dbReference type="Proteomes" id="UP000093159">
    <property type="component" value="Unassembled WGS sequence"/>
</dbReference>
<reference evidence="2 4" key="3">
    <citation type="submission" date="2019-09" db="EMBL/GenBank/DDBJ databases">
        <title>Taxonomic note: a critical rebuttal of the proposed division of the genus Arcobacter into six genera, emended descriptions of Arcobacter anaerophilus and the genus Arcobacter, and an assessment of genus-level boundaries for Epsilonproteobacteria using in silico genomic comparator tools.</title>
        <authorList>
            <person name="On S.L.W."/>
            <person name="Miller W.G."/>
            <person name="Biggs P."/>
            <person name="Cornelius A."/>
            <person name="Vandamme P."/>
        </authorList>
    </citation>
    <scope>NUCLEOTIDE SEQUENCE [LARGE SCALE GENOMIC DNA]</scope>
    <source>
        <strain evidence="2 4">CCUG 56899</strain>
    </source>
</reference>
<sequence length="279" mass="32450">MKLLLICNTAIIEHIFNLVCKRLSIDLIIEKNTKIKDKYDFIVVDQPFIGNDSASLRKLAKMLLFISSEEIDYKLQKDYLIPRPFLPTKLEAILKEQIEILKQKIENNHNLVDFVEETKVNFEAKSSEIVEEKEDETLSEDFFETLIDDDFDSSFFSDDKNSDDESIISLDSIRQGGVLDANEIKKINNVLNEDSEATEEVEVKVIDDSDWKDISEIIDDALEEVKEFEFDISKEDYHLILNRHKMDDIKPLLLKLNQDLIDRLTKNETINLKISLKES</sequence>
<evidence type="ECO:0000313" key="2">
    <source>
        <dbReference type="EMBL" id="QEP40054.1"/>
    </source>
</evidence>
<organism evidence="2 4">
    <name type="scientific">Arcobacter porcinus</name>
    <dbReference type="NCBI Taxonomy" id="1935204"/>
    <lineage>
        <taxon>Bacteria</taxon>
        <taxon>Pseudomonadati</taxon>
        <taxon>Campylobacterota</taxon>
        <taxon>Epsilonproteobacteria</taxon>
        <taxon>Campylobacterales</taxon>
        <taxon>Arcobacteraceae</taxon>
        <taxon>Arcobacter</taxon>
    </lineage>
</organism>
<reference evidence="2 4" key="2">
    <citation type="submission" date="2019-09" db="EMBL/GenBank/DDBJ databases">
        <title>Complete genome sequencing of four Arcobacter species reveals a diverse suite of mobile elements.</title>
        <authorList>
            <person name="Miller W.G."/>
            <person name="Yee E."/>
            <person name="Bono J.L."/>
        </authorList>
    </citation>
    <scope>NUCLEOTIDE SEQUENCE [LARGE SCALE GENOMIC DNA]</scope>
    <source>
        <strain evidence="2 4">CCUG 56899</strain>
    </source>
</reference>
<proteinExistence type="predicted"/>
<reference evidence="1 3" key="1">
    <citation type="submission" date="2015-05" db="EMBL/GenBank/DDBJ databases">
        <authorList>
            <person name="Rovetto F."/>
            <person name="Cocolin L."/>
            <person name="Illeghems K."/>
            <person name="Van Nieuwerburgh F."/>
            <person name="Houf K."/>
        </authorList>
    </citation>
    <scope>NUCLEOTIDE SEQUENCE [LARGE SCALE GENOMIC DNA]</scope>
    <source>
        <strain evidence="1 3">117434</strain>
    </source>
</reference>
<evidence type="ECO:0000313" key="3">
    <source>
        <dbReference type="Proteomes" id="UP000093159"/>
    </source>
</evidence>
<dbReference type="RefSeq" id="WP_066169748.1">
    <property type="nucleotide sequence ID" value="NZ_CP036246.2"/>
</dbReference>
<evidence type="ECO:0000313" key="4">
    <source>
        <dbReference type="Proteomes" id="UP000322644"/>
    </source>
</evidence>
<name>A0A1C0B1E5_9BACT</name>
<keyword evidence="3" id="KW-1185">Reference proteome</keyword>
<dbReference type="OrthoDB" id="5349211at2"/>
<protein>
    <submittedName>
        <fullName evidence="2">Uncharacterized protein</fullName>
    </submittedName>
</protein>
<evidence type="ECO:0000313" key="1">
    <source>
        <dbReference type="EMBL" id="OCL93633.1"/>
    </source>
</evidence>
<dbReference type="EMBL" id="CP036246">
    <property type="protein sequence ID" value="QEP40054.1"/>
    <property type="molecule type" value="Genomic_DNA"/>
</dbReference>
<dbReference type="AlphaFoldDB" id="A0A1C0B1E5"/>
<dbReference type="EMBL" id="LDIR01000001">
    <property type="protein sequence ID" value="OCL93633.1"/>
    <property type="molecule type" value="Genomic_DNA"/>
</dbReference>
<gene>
    <name evidence="1" type="ORF">AAX28_01184</name>
    <name evidence="2" type="ORF">APORC_0432</name>
</gene>
<accession>A0A1C0B1E5</accession>
<dbReference type="Proteomes" id="UP000322644">
    <property type="component" value="Chromosome"/>
</dbReference>